<gene>
    <name evidence="3" type="ORF">SSOG_01320</name>
</gene>
<evidence type="ECO:0000256" key="2">
    <source>
        <dbReference type="SAM" id="Phobius"/>
    </source>
</evidence>
<evidence type="ECO:0000256" key="1">
    <source>
        <dbReference type="SAM" id="MobiDB-lite"/>
    </source>
</evidence>
<dbReference type="STRING" id="457427.SSOG_01320"/>
<accession>D9WLK5</accession>
<dbReference type="Proteomes" id="UP000003963">
    <property type="component" value="Unassembled WGS sequence"/>
</dbReference>
<feature type="region of interest" description="Disordered" evidence="1">
    <location>
        <begin position="91"/>
        <end position="113"/>
    </location>
</feature>
<dbReference type="AlphaFoldDB" id="D9WLK5"/>
<name>D9WLK5_9ACTN</name>
<sequence>MITSFEAHGWSRPLRFTLIGVVCLMFPVGCIGVLNAVSGECLRPNAKVSEAAARGLPTNGERVPEVALSFDGGSLDEDVPTEDQRLVVSGTPQEPVLFEQDDPDSCPDAEFRR</sequence>
<proteinExistence type="predicted"/>
<keyword evidence="4" id="KW-1185">Reference proteome</keyword>
<protein>
    <recommendedName>
        <fullName evidence="5">Transmembrane protein</fullName>
    </recommendedName>
</protein>
<feature type="transmembrane region" description="Helical" evidence="2">
    <location>
        <begin position="16"/>
        <end position="37"/>
    </location>
</feature>
<evidence type="ECO:0000313" key="4">
    <source>
        <dbReference type="Proteomes" id="UP000003963"/>
    </source>
</evidence>
<organism evidence="3 4">
    <name type="scientific">Streptomyces himastatinicus ATCC 53653</name>
    <dbReference type="NCBI Taxonomy" id="457427"/>
    <lineage>
        <taxon>Bacteria</taxon>
        <taxon>Bacillati</taxon>
        <taxon>Actinomycetota</taxon>
        <taxon>Actinomycetes</taxon>
        <taxon>Kitasatosporales</taxon>
        <taxon>Streptomycetaceae</taxon>
        <taxon>Streptomyces</taxon>
        <taxon>Streptomyces violaceusniger group</taxon>
    </lineage>
</organism>
<keyword evidence="2" id="KW-1133">Transmembrane helix</keyword>
<dbReference type="EMBL" id="GG657754">
    <property type="protein sequence ID" value="EFL21608.1"/>
    <property type="molecule type" value="Genomic_DNA"/>
</dbReference>
<evidence type="ECO:0000313" key="3">
    <source>
        <dbReference type="EMBL" id="EFL21608.1"/>
    </source>
</evidence>
<keyword evidence="2" id="KW-0812">Transmembrane</keyword>
<dbReference type="HOGENOM" id="CLU_2132136_0_0_11"/>
<evidence type="ECO:0008006" key="5">
    <source>
        <dbReference type="Google" id="ProtNLM"/>
    </source>
</evidence>
<reference evidence="3 4" key="1">
    <citation type="submission" date="2009-02" db="EMBL/GenBank/DDBJ databases">
        <title>Annotation of Streptomyces hygroscopicus strain ATCC 53653.</title>
        <authorList>
            <consortium name="The Broad Institute Genome Sequencing Platform"/>
            <consortium name="Broad Institute Microbial Sequencing Center"/>
            <person name="Fischbach M."/>
            <person name="Godfrey P."/>
            <person name="Ward D."/>
            <person name="Young S."/>
            <person name="Zeng Q."/>
            <person name="Koehrsen M."/>
            <person name="Alvarado L."/>
            <person name="Berlin A.M."/>
            <person name="Bochicchio J."/>
            <person name="Borenstein D."/>
            <person name="Chapman S.B."/>
            <person name="Chen Z."/>
            <person name="Engels R."/>
            <person name="Freedman E."/>
            <person name="Gellesch M."/>
            <person name="Goldberg J."/>
            <person name="Griggs A."/>
            <person name="Gujja S."/>
            <person name="Heilman E.R."/>
            <person name="Heiman D.I."/>
            <person name="Hepburn T.A."/>
            <person name="Howarth C."/>
            <person name="Jen D."/>
            <person name="Larson L."/>
            <person name="Lewis B."/>
            <person name="Mehta T."/>
            <person name="Park D."/>
            <person name="Pearson M."/>
            <person name="Richards J."/>
            <person name="Roberts A."/>
            <person name="Saif S."/>
            <person name="Shea T.D."/>
            <person name="Shenoy N."/>
            <person name="Sisk P."/>
            <person name="Stolte C."/>
            <person name="Sykes S.N."/>
            <person name="Thomson T."/>
            <person name="Walk T."/>
            <person name="White J."/>
            <person name="Yandava C."/>
            <person name="Straight P."/>
            <person name="Clardy J."/>
            <person name="Hung D."/>
            <person name="Kolter R."/>
            <person name="Mekalanos J."/>
            <person name="Walker S."/>
            <person name="Walsh C.T."/>
            <person name="Wieland-Brown L.C."/>
            <person name="Haas B."/>
            <person name="Nusbaum C."/>
            <person name="Birren B."/>
        </authorList>
    </citation>
    <scope>NUCLEOTIDE SEQUENCE [LARGE SCALE GENOMIC DNA]</scope>
    <source>
        <strain evidence="3 4">ATCC 53653</strain>
    </source>
</reference>
<keyword evidence="2" id="KW-0472">Membrane</keyword>